<protein>
    <recommendedName>
        <fullName evidence="3">Reverse transcriptase domain-containing protein</fullName>
    </recommendedName>
</protein>
<dbReference type="AlphaFoldDB" id="A0A438FXU4"/>
<comment type="caution">
    <text evidence="1">The sequence shown here is derived from an EMBL/GenBank/DDBJ whole genome shotgun (WGS) entry which is preliminary data.</text>
</comment>
<sequence length="233" mass="26491">MLASSHQKEIYITMDVTFIEDKPYFTKTYLPGESKKIMEDGWWDSGQVLVQDFDSGQSPSSSSLDKNLNPSKPILQIQSLETKHTRHEAPDFNVYSKRKRSTVLAHAPISEIMTVLVTRNVKGWVKATRGLRQGDPLSSFLFTIVVDVLSRMLTKMEESGLTKGFLVGRDRTTVSLLQFEVIASIYGTHPHGWDVSIMVRWSHKCPWKAIAQVFQGFAPPTRFVVENGERIRF</sequence>
<evidence type="ECO:0000313" key="1">
    <source>
        <dbReference type="EMBL" id="RVW64781.1"/>
    </source>
</evidence>
<gene>
    <name evidence="1" type="ORF">CK203_061980</name>
</gene>
<accession>A0A438FXU4</accession>
<evidence type="ECO:0000313" key="2">
    <source>
        <dbReference type="Proteomes" id="UP000288805"/>
    </source>
</evidence>
<reference evidence="1 2" key="1">
    <citation type="journal article" date="2018" name="PLoS Genet.">
        <title>Population sequencing reveals clonal diversity and ancestral inbreeding in the grapevine cultivar Chardonnay.</title>
        <authorList>
            <person name="Roach M.J."/>
            <person name="Johnson D.L."/>
            <person name="Bohlmann J."/>
            <person name="van Vuuren H.J."/>
            <person name="Jones S.J."/>
            <person name="Pretorius I.S."/>
            <person name="Schmidt S.A."/>
            <person name="Borneman A.R."/>
        </authorList>
    </citation>
    <scope>NUCLEOTIDE SEQUENCE [LARGE SCALE GENOMIC DNA]</scope>
    <source>
        <strain evidence="2">cv. Chardonnay</strain>
        <tissue evidence="1">Leaf</tissue>
    </source>
</reference>
<dbReference type="EMBL" id="QGNW01000705">
    <property type="protein sequence ID" value="RVW64781.1"/>
    <property type="molecule type" value="Genomic_DNA"/>
</dbReference>
<dbReference type="Proteomes" id="UP000288805">
    <property type="component" value="Unassembled WGS sequence"/>
</dbReference>
<organism evidence="1 2">
    <name type="scientific">Vitis vinifera</name>
    <name type="common">Grape</name>
    <dbReference type="NCBI Taxonomy" id="29760"/>
    <lineage>
        <taxon>Eukaryota</taxon>
        <taxon>Viridiplantae</taxon>
        <taxon>Streptophyta</taxon>
        <taxon>Embryophyta</taxon>
        <taxon>Tracheophyta</taxon>
        <taxon>Spermatophyta</taxon>
        <taxon>Magnoliopsida</taxon>
        <taxon>eudicotyledons</taxon>
        <taxon>Gunneridae</taxon>
        <taxon>Pentapetalae</taxon>
        <taxon>rosids</taxon>
        <taxon>Vitales</taxon>
        <taxon>Vitaceae</taxon>
        <taxon>Viteae</taxon>
        <taxon>Vitis</taxon>
    </lineage>
</organism>
<proteinExistence type="predicted"/>
<name>A0A438FXU4_VITVI</name>
<evidence type="ECO:0008006" key="3">
    <source>
        <dbReference type="Google" id="ProtNLM"/>
    </source>
</evidence>